<gene>
    <name evidence="1" type="ORF">FHX39_002424</name>
</gene>
<evidence type="ECO:0000313" key="1">
    <source>
        <dbReference type="EMBL" id="MBB3327480.1"/>
    </source>
</evidence>
<dbReference type="EMBL" id="JACHZG010000001">
    <property type="protein sequence ID" value="MBB3327480.1"/>
    <property type="molecule type" value="Genomic_DNA"/>
</dbReference>
<accession>A0A7W5JW99</accession>
<proteinExistence type="predicted"/>
<evidence type="ECO:0000313" key="2">
    <source>
        <dbReference type="Proteomes" id="UP000565572"/>
    </source>
</evidence>
<protein>
    <submittedName>
        <fullName evidence="1">Uncharacterized protein</fullName>
    </submittedName>
</protein>
<keyword evidence="2" id="KW-1185">Reference proteome</keyword>
<dbReference type="RefSeq" id="WP_183338739.1">
    <property type="nucleotide sequence ID" value="NZ_JACHZG010000001.1"/>
</dbReference>
<organism evidence="1 2">
    <name type="scientific">Microlunatus antarcticus</name>
    <dbReference type="NCBI Taxonomy" id="53388"/>
    <lineage>
        <taxon>Bacteria</taxon>
        <taxon>Bacillati</taxon>
        <taxon>Actinomycetota</taxon>
        <taxon>Actinomycetes</taxon>
        <taxon>Propionibacteriales</taxon>
        <taxon>Propionibacteriaceae</taxon>
        <taxon>Microlunatus</taxon>
    </lineage>
</organism>
<reference evidence="1 2" key="1">
    <citation type="submission" date="2020-08" db="EMBL/GenBank/DDBJ databases">
        <title>Sequencing the genomes of 1000 actinobacteria strains.</title>
        <authorList>
            <person name="Klenk H.-P."/>
        </authorList>
    </citation>
    <scope>NUCLEOTIDE SEQUENCE [LARGE SCALE GENOMIC DNA]</scope>
    <source>
        <strain evidence="1 2">DSM 11053</strain>
    </source>
</reference>
<name>A0A7W5JW99_9ACTN</name>
<dbReference type="Proteomes" id="UP000565572">
    <property type="component" value="Unassembled WGS sequence"/>
</dbReference>
<sequence length="85" mass="9306">MPVDVLGLTYDFWFRLAEADDNLEAGELPTEPDADGLLYYVRFRRAGDTATPTWPDSGGTADIEVAVRAAEALAPSPIRWEPPAQ</sequence>
<comment type="caution">
    <text evidence="1">The sequence shown here is derived from an EMBL/GenBank/DDBJ whole genome shotgun (WGS) entry which is preliminary data.</text>
</comment>
<dbReference type="AlphaFoldDB" id="A0A7W5JW99"/>